<keyword evidence="5" id="KW-0063">Aspartyl esterase</keyword>
<gene>
    <name evidence="9" type="ORF">BDK51DRAFT_34425</name>
</gene>
<evidence type="ECO:0000256" key="1">
    <source>
        <dbReference type="ARBA" id="ARBA00005184"/>
    </source>
</evidence>
<dbReference type="OrthoDB" id="2125180at2759"/>
<feature type="compositionally biased region" description="Basic and acidic residues" evidence="7">
    <location>
        <begin position="82"/>
        <end position="94"/>
    </location>
</feature>
<evidence type="ECO:0000256" key="3">
    <source>
        <dbReference type="ARBA" id="ARBA00013229"/>
    </source>
</evidence>
<dbReference type="InterPro" id="IPR011050">
    <property type="entry name" value="Pectin_lyase_fold/virulence"/>
</dbReference>
<evidence type="ECO:0000259" key="8">
    <source>
        <dbReference type="Pfam" id="PF01095"/>
    </source>
</evidence>
<dbReference type="GO" id="GO:0042545">
    <property type="term" value="P:cell wall modification"/>
    <property type="evidence" value="ECO:0007669"/>
    <property type="project" value="InterPro"/>
</dbReference>
<evidence type="ECO:0000256" key="5">
    <source>
        <dbReference type="ARBA" id="ARBA00023085"/>
    </source>
</evidence>
<protein>
    <recommendedName>
        <fullName evidence="3">pectinesterase</fullName>
        <ecNumber evidence="3">3.1.1.11</ecNumber>
    </recommendedName>
    <alternativeName>
        <fullName evidence="6">Pectin methylesterase A</fullName>
    </alternativeName>
</protein>
<dbReference type="Pfam" id="PF01095">
    <property type="entry name" value="Pectinesterase"/>
    <property type="match status" value="1"/>
</dbReference>
<proteinExistence type="inferred from homology"/>
<accession>A0A4P9WDW5</accession>
<dbReference type="EC" id="3.1.1.11" evidence="3"/>
<reference evidence="10" key="1">
    <citation type="journal article" date="2018" name="Nat. Microbiol.">
        <title>Leveraging single-cell genomics to expand the fungal tree of life.</title>
        <authorList>
            <person name="Ahrendt S.R."/>
            <person name="Quandt C.A."/>
            <person name="Ciobanu D."/>
            <person name="Clum A."/>
            <person name="Salamov A."/>
            <person name="Andreopoulos B."/>
            <person name="Cheng J.F."/>
            <person name="Woyke T."/>
            <person name="Pelin A."/>
            <person name="Henrissat B."/>
            <person name="Reynolds N.K."/>
            <person name="Benny G.L."/>
            <person name="Smith M.E."/>
            <person name="James T.Y."/>
            <person name="Grigoriev I.V."/>
        </authorList>
    </citation>
    <scope>NUCLEOTIDE SEQUENCE [LARGE SCALE GENOMIC DNA]</scope>
</reference>
<evidence type="ECO:0000256" key="6">
    <source>
        <dbReference type="ARBA" id="ARBA00042203"/>
    </source>
</evidence>
<evidence type="ECO:0000256" key="7">
    <source>
        <dbReference type="SAM" id="MobiDB-lite"/>
    </source>
</evidence>
<dbReference type="PANTHER" id="PTHR31321:SF57">
    <property type="entry name" value="PECTINESTERASE 53-RELATED"/>
    <property type="match status" value="1"/>
</dbReference>
<organism evidence="9 10">
    <name type="scientific">Blyttiomyces helicus</name>
    <dbReference type="NCBI Taxonomy" id="388810"/>
    <lineage>
        <taxon>Eukaryota</taxon>
        <taxon>Fungi</taxon>
        <taxon>Fungi incertae sedis</taxon>
        <taxon>Chytridiomycota</taxon>
        <taxon>Chytridiomycota incertae sedis</taxon>
        <taxon>Chytridiomycetes</taxon>
        <taxon>Chytridiomycetes incertae sedis</taxon>
        <taxon>Blyttiomyces</taxon>
    </lineage>
</organism>
<dbReference type="InterPro" id="IPR012334">
    <property type="entry name" value="Pectin_lyas_fold"/>
</dbReference>
<evidence type="ECO:0000313" key="9">
    <source>
        <dbReference type="EMBL" id="RKO89428.1"/>
    </source>
</evidence>
<feature type="region of interest" description="Disordered" evidence="7">
    <location>
        <begin position="1"/>
        <end position="27"/>
    </location>
</feature>
<dbReference type="GO" id="GO:0030599">
    <property type="term" value="F:pectinesterase activity"/>
    <property type="evidence" value="ECO:0007669"/>
    <property type="project" value="UniProtKB-EC"/>
</dbReference>
<dbReference type="AlphaFoldDB" id="A0A4P9WDW5"/>
<name>A0A4P9WDW5_9FUNG</name>
<dbReference type="Proteomes" id="UP000269721">
    <property type="component" value="Unassembled WGS sequence"/>
</dbReference>
<comment type="pathway">
    <text evidence="1">Glycan metabolism; pectin degradation; 2-dehydro-3-deoxy-D-gluconate from pectin: step 1/5.</text>
</comment>
<comment type="similarity">
    <text evidence="2">Belongs to the pectinesterase family.</text>
</comment>
<feature type="region of interest" description="Disordered" evidence="7">
    <location>
        <begin position="475"/>
        <end position="519"/>
    </location>
</feature>
<dbReference type="PANTHER" id="PTHR31321">
    <property type="entry name" value="ACYL-COA THIOESTER HYDROLASE YBHC-RELATED"/>
    <property type="match status" value="1"/>
</dbReference>
<feature type="domain" description="Pectinesterase catalytic" evidence="8">
    <location>
        <begin position="587"/>
        <end position="712"/>
    </location>
</feature>
<dbReference type="InterPro" id="IPR000070">
    <property type="entry name" value="Pectinesterase_cat"/>
</dbReference>
<evidence type="ECO:0000256" key="2">
    <source>
        <dbReference type="ARBA" id="ARBA00008891"/>
    </source>
</evidence>
<dbReference type="SUPFAM" id="SSF51126">
    <property type="entry name" value="Pectin lyase-like"/>
    <property type="match status" value="1"/>
</dbReference>
<feature type="region of interest" description="Disordered" evidence="7">
    <location>
        <begin position="82"/>
        <end position="108"/>
    </location>
</feature>
<evidence type="ECO:0000313" key="10">
    <source>
        <dbReference type="Proteomes" id="UP000269721"/>
    </source>
</evidence>
<keyword evidence="4" id="KW-0378">Hydrolase</keyword>
<keyword evidence="10" id="KW-1185">Reference proteome</keyword>
<sequence>MHPPTPSGLPMRGSVHLFPKPPPPPPSPIFYRANPPSGRPQPAPKSWRAVMLLNESTPPWLPRMTRLLLVLLQMIVMGRARTGAERNRSREPPRAKTSSRSESLPILPSPNERAHPIYSFALKYPITFILPGYSNLLRKNKNLHLLLSLLVAPFALSAAAVIPVKAATVVTSVKTTTETTCVKTTTAAIPAKTTTAATPAKTTTSATPAKTTTTATPAKTTTATTPATTATTVAPSNTTAVVTLSKTTTATTPAKTTTAATTAKTTAATTATSKAATSTTSILGLPRRRPPRLTQLRRPELPPLRPLRVPLVRPPRLGGLGRGQVGSDRIGGGSGLTRCEGLGYPSVSLTRCASTATPTITSTAASTTTNAATTTSTNTATHTATTTDAVTTATSVATTISTATAATTDTANTTSTAAATTHATTAATTTSTAAVTTYATTAATTTSTAAATTHATTAATITSTTATTTTSTTAATTTATATASTPTTTTTSTSAKTTTSTATTTTPSTAGKTTTSTATTTTRSISTTATASVLLPNVTNVFTVGKGMQYASVQAAVNAVPADATVEQLINIRSTISGGEMLIAFFSNCTMNTIRSGGLVTAQGRETPSSPPLSPNTGGYVLSDCTLTAPAGVSGFYLGRPWGNAAFVMYVNTTIPASIAPAHWSAFGSNPIVDPAYAEVGSKGPGAKSDGSFKQAWTNVTAAEAAVNLTMSAILPNSSLWVQSPNRFL</sequence>
<dbReference type="EMBL" id="KZ996096">
    <property type="protein sequence ID" value="RKO89428.1"/>
    <property type="molecule type" value="Genomic_DNA"/>
</dbReference>
<dbReference type="Gene3D" id="2.160.20.10">
    <property type="entry name" value="Single-stranded right-handed beta-helix, Pectin lyase-like"/>
    <property type="match status" value="1"/>
</dbReference>
<feature type="region of interest" description="Disordered" evidence="7">
    <location>
        <begin position="196"/>
        <end position="222"/>
    </location>
</feature>
<dbReference type="UniPathway" id="UPA00545">
    <property type="reaction ID" value="UER00823"/>
</dbReference>
<evidence type="ECO:0000256" key="4">
    <source>
        <dbReference type="ARBA" id="ARBA00022801"/>
    </source>
</evidence>
<dbReference type="GO" id="GO:0045490">
    <property type="term" value="P:pectin catabolic process"/>
    <property type="evidence" value="ECO:0007669"/>
    <property type="project" value="UniProtKB-UniPathway"/>
</dbReference>